<name>A0A9N8EGL0_9STRA</name>
<organism evidence="1 2">
    <name type="scientific">Seminavis robusta</name>
    <dbReference type="NCBI Taxonomy" id="568900"/>
    <lineage>
        <taxon>Eukaryota</taxon>
        <taxon>Sar</taxon>
        <taxon>Stramenopiles</taxon>
        <taxon>Ochrophyta</taxon>
        <taxon>Bacillariophyta</taxon>
        <taxon>Bacillariophyceae</taxon>
        <taxon>Bacillariophycidae</taxon>
        <taxon>Naviculales</taxon>
        <taxon>Naviculaceae</taxon>
        <taxon>Seminavis</taxon>
    </lineage>
</organism>
<accession>A0A9N8EGL0</accession>
<protein>
    <submittedName>
        <fullName evidence="1">Uncharacterized protein</fullName>
    </submittedName>
</protein>
<comment type="caution">
    <text evidence="1">The sequence shown here is derived from an EMBL/GenBank/DDBJ whole genome shotgun (WGS) entry which is preliminary data.</text>
</comment>
<dbReference type="OrthoDB" id="48161at2759"/>
<reference evidence="1" key="1">
    <citation type="submission" date="2020-06" db="EMBL/GenBank/DDBJ databases">
        <authorList>
            <consortium name="Plant Systems Biology data submission"/>
        </authorList>
    </citation>
    <scope>NUCLEOTIDE SEQUENCE</scope>
    <source>
        <strain evidence="1">D6</strain>
    </source>
</reference>
<keyword evidence="2" id="KW-1185">Reference proteome</keyword>
<proteinExistence type="predicted"/>
<dbReference type="EMBL" id="CAICTM010000967">
    <property type="protein sequence ID" value="CAB9518881.1"/>
    <property type="molecule type" value="Genomic_DNA"/>
</dbReference>
<dbReference type="Proteomes" id="UP001153069">
    <property type="component" value="Unassembled WGS sequence"/>
</dbReference>
<evidence type="ECO:0000313" key="2">
    <source>
        <dbReference type="Proteomes" id="UP001153069"/>
    </source>
</evidence>
<sequence>MIETANSVSRQEAQAFACWYRSCFAFVLLALSSLATLGHLQDVRAELLVDMVISQQADKTQQHQDLSASTQELENKNTTTREETRLVYFLKTEQLSQKDGFSGSWLQTRSDFMDMPFDTIGICEDAAFRAYDKGRRKKMRMSLDWLDFGVEHMSKWWKMLEWDKKDPIPFQKITSQFTNYIQKDANMSQIQIDNTFQQTIAVIAFQAYKNDKDPSKAHDLSMKSLATTIESLRRAGFGRVTVSVLVEADFDIAQDAFYFLLQLLNPSKSYDSSKIVTQIGHMEVGFAVASPDYARTKVQKKNMPKATLLGLKDAFEYSEIAGSNRTTAMTKNMTAWLGNKKDPSYWKYVYLTEPDTILQARPTALPQIKVELDKGSVLLPHRLQPIPHESDVRGMEKENLYVSEREFPEVIGLDPNNGNDVCCDEHAGADFKPGLPPYHAKCKSFWYQCGFGRKMQDKENRHVRLKPYKFIRLLGGTGIVSLAGSEHGRRCIPRKDSICRPPGYA</sequence>
<gene>
    <name evidence="1" type="ORF">SEMRO_969_G226240.1</name>
</gene>
<evidence type="ECO:0000313" key="1">
    <source>
        <dbReference type="EMBL" id="CAB9518881.1"/>
    </source>
</evidence>
<dbReference type="AlphaFoldDB" id="A0A9N8EGL0"/>